<evidence type="ECO:0000256" key="9">
    <source>
        <dbReference type="ARBA" id="ARBA00023277"/>
    </source>
</evidence>
<dbReference type="InterPro" id="IPR028343">
    <property type="entry name" value="FBPtase"/>
</dbReference>
<dbReference type="SUPFAM" id="SSF56655">
    <property type="entry name" value="Carbohydrate phosphatase"/>
    <property type="match status" value="1"/>
</dbReference>
<dbReference type="PRINTS" id="PR00115">
    <property type="entry name" value="F16BPHPHTASE"/>
</dbReference>
<dbReference type="PANTHER" id="PTHR11556:SF1">
    <property type="entry name" value="FRUCTOSE-BISPHOSPHATASE"/>
    <property type="match status" value="1"/>
</dbReference>
<dbReference type="Gene3D" id="3.40.190.80">
    <property type="match status" value="1"/>
</dbReference>
<comment type="subunit">
    <text evidence="4">Homotetramer.</text>
</comment>
<dbReference type="GO" id="GO:0046872">
    <property type="term" value="F:metal ion binding"/>
    <property type="evidence" value="ECO:0007669"/>
    <property type="project" value="UniProtKB-KW"/>
</dbReference>
<evidence type="ECO:0000313" key="16">
    <source>
        <dbReference type="Proteomes" id="UP001178507"/>
    </source>
</evidence>
<evidence type="ECO:0000313" key="15">
    <source>
        <dbReference type="EMBL" id="CAJ1404103.1"/>
    </source>
</evidence>
<keyword evidence="7 12" id="KW-0378">Hydrolase</keyword>
<dbReference type="HAMAP" id="MF_01855">
    <property type="entry name" value="FBPase_class1"/>
    <property type="match status" value="1"/>
</dbReference>
<evidence type="ECO:0000256" key="1">
    <source>
        <dbReference type="ARBA" id="ARBA00001273"/>
    </source>
</evidence>
<dbReference type="Pfam" id="PF18913">
    <property type="entry name" value="FBPase_C"/>
    <property type="match status" value="1"/>
</dbReference>
<evidence type="ECO:0000256" key="8">
    <source>
        <dbReference type="ARBA" id="ARBA00022842"/>
    </source>
</evidence>
<evidence type="ECO:0000256" key="10">
    <source>
        <dbReference type="ARBA" id="ARBA00024331"/>
    </source>
</evidence>
<comment type="caution">
    <text evidence="15">The sequence shown here is derived from an EMBL/GenBank/DDBJ whole genome shotgun (WGS) entry which is preliminary data.</text>
</comment>
<dbReference type="GO" id="GO:0005986">
    <property type="term" value="P:sucrose biosynthetic process"/>
    <property type="evidence" value="ECO:0007669"/>
    <property type="project" value="TreeGrafter"/>
</dbReference>
<evidence type="ECO:0000256" key="11">
    <source>
        <dbReference type="ARBA" id="ARBA00032973"/>
    </source>
</evidence>
<evidence type="ECO:0000256" key="4">
    <source>
        <dbReference type="ARBA" id="ARBA00011881"/>
    </source>
</evidence>
<organism evidence="15 16">
    <name type="scientific">Effrenium voratum</name>
    <dbReference type="NCBI Taxonomy" id="2562239"/>
    <lineage>
        <taxon>Eukaryota</taxon>
        <taxon>Sar</taxon>
        <taxon>Alveolata</taxon>
        <taxon>Dinophyceae</taxon>
        <taxon>Suessiales</taxon>
        <taxon>Symbiodiniaceae</taxon>
        <taxon>Effrenium</taxon>
    </lineage>
</organism>
<evidence type="ECO:0000256" key="12">
    <source>
        <dbReference type="RuleBase" id="RU000508"/>
    </source>
</evidence>
<evidence type="ECO:0000256" key="6">
    <source>
        <dbReference type="ARBA" id="ARBA00022723"/>
    </source>
</evidence>
<dbReference type="GO" id="GO:0006094">
    <property type="term" value="P:gluconeogenesis"/>
    <property type="evidence" value="ECO:0007669"/>
    <property type="project" value="TreeGrafter"/>
</dbReference>
<keyword evidence="8" id="KW-0460">Magnesium</keyword>
<evidence type="ECO:0000259" key="13">
    <source>
        <dbReference type="Pfam" id="PF00316"/>
    </source>
</evidence>
<dbReference type="PIRSF" id="PIRSF000904">
    <property type="entry name" value="FBPtase_SBPase"/>
    <property type="match status" value="1"/>
</dbReference>
<dbReference type="EC" id="3.1.3.11" evidence="5"/>
<dbReference type="EMBL" id="CAUJNA010003525">
    <property type="protein sequence ID" value="CAJ1404103.1"/>
    <property type="molecule type" value="Genomic_DNA"/>
</dbReference>
<comment type="cofactor">
    <cofactor evidence="2">
        <name>Mg(2+)</name>
        <dbReference type="ChEBI" id="CHEBI:18420"/>
    </cofactor>
</comment>
<dbReference type="CDD" id="cd00354">
    <property type="entry name" value="FBPase"/>
    <property type="match status" value="1"/>
</dbReference>
<accession>A0AA36JDA2</accession>
<keyword evidence="16" id="KW-1185">Reference proteome</keyword>
<dbReference type="PANTHER" id="PTHR11556">
    <property type="entry name" value="FRUCTOSE-1,6-BISPHOSPHATASE-RELATED"/>
    <property type="match status" value="1"/>
</dbReference>
<gene>
    <name evidence="15" type="ORF">EVOR1521_LOCUS26626</name>
</gene>
<dbReference type="GO" id="GO:0042132">
    <property type="term" value="F:fructose 1,6-bisphosphate 1-phosphatase activity"/>
    <property type="evidence" value="ECO:0007669"/>
    <property type="project" value="UniProtKB-EC"/>
</dbReference>
<dbReference type="AlphaFoldDB" id="A0AA36JDA2"/>
<dbReference type="GO" id="GO:0006002">
    <property type="term" value="P:fructose 6-phosphate metabolic process"/>
    <property type="evidence" value="ECO:0007669"/>
    <property type="project" value="TreeGrafter"/>
</dbReference>
<dbReference type="Proteomes" id="UP001178507">
    <property type="component" value="Unassembled WGS sequence"/>
</dbReference>
<name>A0AA36JDA2_9DINO</name>
<dbReference type="GO" id="GO:0005829">
    <property type="term" value="C:cytosol"/>
    <property type="evidence" value="ECO:0007669"/>
    <property type="project" value="TreeGrafter"/>
</dbReference>
<keyword evidence="6" id="KW-0479">Metal-binding</keyword>
<dbReference type="InterPro" id="IPR000146">
    <property type="entry name" value="FBPase_class-1"/>
</dbReference>
<dbReference type="InterPro" id="IPR033391">
    <property type="entry name" value="FBPase_N"/>
</dbReference>
<reference evidence="15" key="1">
    <citation type="submission" date="2023-08" db="EMBL/GenBank/DDBJ databases">
        <authorList>
            <person name="Chen Y."/>
            <person name="Shah S."/>
            <person name="Dougan E. K."/>
            <person name="Thang M."/>
            <person name="Chan C."/>
        </authorList>
    </citation>
    <scope>NUCLEOTIDE SEQUENCE</scope>
</reference>
<evidence type="ECO:0000259" key="14">
    <source>
        <dbReference type="Pfam" id="PF18913"/>
    </source>
</evidence>
<comment type="similarity">
    <text evidence="3 12">Belongs to the FBPase class 1 family.</text>
</comment>
<sequence>MLSLAPNSSTKPHLTSEAVIWWFRTATRVVQEFEDVCEQTGVTLSRYCIELANRGIIDSDLDSIFNSIREAAKVISKLVNTAPLKQAELLGLEGEVNVQGEDQKKLDVITNDVFKNALRYTGKLGTLASEEEDEPVDASWPPGKIPLIMFEFPRPRNVDAGIPVGTIFGVFEEPDPAECELPADLSKGLSEEQQKCLAGTLQPGKSLVAAGYVLYSASTELVLTFGKGVVGFTLDTSIGEFVMTRPSIKIPSRGKIYSANTGNIAEWDEPMRQYIEDIRAGKGESGKPYSLRYIGSMVGDIHRTLLYGGIFAYPADTKNQDGKLRLLYEGAPMSFIMEQAGGKAITGHSRVLDIPPAAWI</sequence>
<comment type="pathway">
    <text evidence="10">Carbohydrate biosynthesis.</text>
</comment>
<dbReference type="GO" id="GO:0006000">
    <property type="term" value="P:fructose metabolic process"/>
    <property type="evidence" value="ECO:0007669"/>
    <property type="project" value="TreeGrafter"/>
</dbReference>
<dbReference type="PROSITE" id="PS00124">
    <property type="entry name" value="FBPASE"/>
    <property type="match status" value="1"/>
</dbReference>
<evidence type="ECO:0000256" key="3">
    <source>
        <dbReference type="ARBA" id="ARBA00010941"/>
    </source>
</evidence>
<evidence type="ECO:0000256" key="5">
    <source>
        <dbReference type="ARBA" id="ARBA00013093"/>
    </source>
</evidence>
<dbReference type="InterPro" id="IPR020548">
    <property type="entry name" value="Fructose_bisphosphatase_AS"/>
</dbReference>
<dbReference type="InterPro" id="IPR044015">
    <property type="entry name" value="FBPase_C_dom"/>
</dbReference>
<keyword evidence="9 12" id="KW-0119">Carbohydrate metabolism</keyword>
<comment type="catalytic activity">
    <reaction evidence="1">
        <text>beta-D-fructose 1,6-bisphosphate + H2O = beta-D-fructose 6-phosphate + phosphate</text>
        <dbReference type="Rhea" id="RHEA:11064"/>
        <dbReference type="ChEBI" id="CHEBI:15377"/>
        <dbReference type="ChEBI" id="CHEBI:32966"/>
        <dbReference type="ChEBI" id="CHEBI:43474"/>
        <dbReference type="ChEBI" id="CHEBI:57634"/>
        <dbReference type="EC" id="3.1.3.11"/>
    </reaction>
</comment>
<feature type="domain" description="Fructose-1-6-bisphosphatase class I N-terminal" evidence="13">
    <location>
        <begin position="43"/>
        <end position="245"/>
    </location>
</feature>
<dbReference type="Gene3D" id="3.30.540.10">
    <property type="entry name" value="Fructose-1,6-Bisphosphatase, subunit A, domain 1"/>
    <property type="match status" value="1"/>
</dbReference>
<protein>
    <recommendedName>
        <fullName evidence="5">fructose-bisphosphatase</fullName>
        <ecNumber evidence="5">3.1.3.11</ecNumber>
    </recommendedName>
    <alternativeName>
        <fullName evidence="11">D-fructose-1,6-bisphosphate 1-phosphohydrolase</fullName>
    </alternativeName>
</protein>
<evidence type="ECO:0000256" key="7">
    <source>
        <dbReference type="ARBA" id="ARBA00022801"/>
    </source>
</evidence>
<dbReference type="PIRSF" id="PIRSF500210">
    <property type="entry name" value="FBPtase"/>
    <property type="match status" value="1"/>
</dbReference>
<evidence type="ECO:0000256" key="2">
    <source>
        <dbReference type="ARBA" id="ARBA00001946"/>
    </source>
</evidence>
<dbReference type="Pfam" id="PF00316">
    <property type="entry name" value="FBPase"/>
    <property type="match status" value="1"/>
</dbReference>
<feature type="domain" description="Fructose-1-6-bisphosphatase class 1 C-terminal" evidence="14">
    <location>
        <begin position="250"/>
        <end position="357"/>
    </location>
</feature>
<proteinExistence type="inferred from homology"/>
<dbReference type="GO" id="GO:0030388">
    <property type="term" value="P:fructose 1,6-bisphosphate metabolic process"/>
    <property type="evidence" value="ECO:0007669"/>
    <property type="project" value="TreeGrafter"/>
</dbReference>